<dbReference type="InterPro" id="IPR012337">
    <property type="entry name" value="RNaseH-like_sf"/>
</dbReference>
<dbReference type="Gene3D" id="3.30.420.10">
    <property type="entry name" value="Ribonuclease H-like superfamily/Ribonuclease H"/>
    <property type="match status" value="1"/>
</dbReference>
<dbReference type="Proteomes" id="UP001159427">
    <property type="component" value="Unassembled WGS sequence"/>
</dbReference>
<reference evidence="1 2" key="1">
    <citation type="submission" date="2022-05" db="EMBL/GenBank/DDBJ databases">
        <authorList>
            <consortium name="Genoscope - CEA"/>
            <person name="William W."/>
        </authorList>
    </citation>
    <scope>NUCLEOTIDE SEQUENCE [LARGE SCALE GENOMIC DNA]</scope>
</reference>
<proteinExistence type="predicted"/>
<dbReference type="InterPro" id="IPR036397">
    <property type="entry name" value="RNaseH_sf"/>
</dbReference>
<dbReference type="PANTHER" id="PTHR31511">
    <property type="entry name" value="PROTEIN CBG23764"/>
    <property type="match status" value="1"/>
</dbReference>
<protein>
    <recommendedName>
        <fullName evidence="3">DNA-directed DNA polymerase</fullName>
    </recommendedName>
</protein>
<sequence length="638" mass="74705">MIIPVVFHNLQGYDAHLFIKQLSSLKGDLTCIPSTEEKYISFSKKIKVDEYQSRDGKNVSLNMELRFIDSYKFLQTSLANLVKNLQPDDFYNTKEIFRENVDLLTRKGVYPYDYVSSIEELSETQLPPKEEFYSKLNDECISDDDYQHAINVRNTFKCKTIRDYHDLYLKSDVLLLADVFENFRKTCLYHYNLDPAHYYTSPGLAWDACLKETGQELQLLHVYDMLMMFEKGIRGGISHISKRYGQANNKYMKDYDPDEPSTYIQYLDENNLYGWAMSQSLRTHGFKWMRDLTKDTKMIVNGVEKLICHFKPRKNYVVHYRNLRQYLEMGMRITAVHRGISFNQSCWMEPYIRKNTELRKTAVNSFEKDFFKLMNNSVFGKTIENIRKRQNIILVDNRHKAVKLTSRPNFDRSTIFDKNVIAVHMKKTEVYFNKPVYVGQAILDLSKTLMFNFHYNYIRKKYNDAAELMFTDTDSLLYLIHTDDFYRDIFYDIETKFDTSDYPPNHPSGIKTGVNKKVIGMFKDEVAGCQITHFVGLRPKLCSFKVEDPTTGGVGGITKKSDEVCKCKGVKKNVVKREISFEDYAQCLFSGEKQMKSMKIIRSENHDLYSKEVNKIALSNDGDKRSVMEDCIHTLALR</sequence>
<dbReference type="InterPro" id="IPR043502">
    <property type="entry name" value="DNA/RNA_pol_sf"/>
</dbReference>
<dbReference type="EMBL" id="CALNXI010000067">
    <property type="protein sequence ID" value="CAH3017618.1"/>
    <property type="molecule type" value="Genomic_DNA"/>
</dbReference>
<evidence type="ECO:0008006" key="3">
    <source>
        <dbReference type="Google" id="ProtNLM"/>
    </source>
</evidence>
<comment type="caution">
    <text evidence="1">The sequence shown here is derived from an EMBL/GenBank/DDBJ whole genome shotgun (WGS) entry which is preliminary data.</text>
</comment>
<dbReference type="PANTHER" id="PTHR31511:SF12">
    <property type="entry name" value="RHO TERMINATION FACTOR N-TERMINAL DOMAIN-CONTAINING PROTEIN"/>
    <property type="match status" value="1"/>
</dbReference>
<dbReference type="SUPFAM" id="SSF53098">
    <property type="entry name" value="Ribonuclease H-like"/>
    <property type="match status" value="1"/>
</dbReference>
<accession>A0ABN8LPK3</accession>
<evidence type="ECO:0000313" key="2">
    <source>
        <dbReference type="Proteomes" id="UP001159427"/>
    </source>
</evidence>
<organism evidence="1 2">
    <name type="scientific">Porites evermanni</name>
    <dbReference type="NCBI Taxonomy" id="104178"/>
    <lineage>
        <taxon>Eukaryota</taxon>
        <taxon>Metazoa</taxon>
        <taxon>Cnidaria</taxon>
        <taxon>Anthozoa</taxon>
        <taxon>Hexacorallia</taxon>
        <taxon>Scleractinia</taxon>
        <taxon>Fungiina</taxon>
        <taxon>Poritidae</taxon>
        <taxon>Porites</taxon>
    </lineage>
</organism>
<gene>
    <name evidence="1" type="ORF">PEVE_00038797</name>
</gene>
<dbReference type="SUPFAM" id="SSF56672">
    <property type="entry name" value="DNA/RNA polymerases"/>
    <property type="match status" value="1"/>
</dbReference>
<keyword evidence="2" id="KW-1185">Reference proteome</keyword>
<evidence type="ECO:0000313" key="1">
    <source>
        <dbReference type="EMBL" id="CAH3017618.1"/>
    </source>
</evidence>
<name>A0ABN8LPK3_9CNID</name>